<feature type="domain" description="DUF4982" evidence="6">
    <location>
        <begin position="742"/>
        <end position="801"/>
    </location>
</feature>
<dbReference type="AlphaFoldDB" id="A0A2T5J998"/>
<dbReference type="InterPro" id="IPR013783">
    <property type="entry name" value="Ig-like_fold"/>
</dbReference>
<evidence type="ECO:0000256" key="1">
    <source>
        <dbReference type="ARBA" id="ARBA00007401"/>
    </source>
</evidence>
<dbReference type="SUPFAM" id="SSF51445">
    <property type="entry name" value="(Trans)glycosidases"/>
    <property type="match status" value="1"/>
</dbReference>
<dbReference type="Proteomes" id="UP000244168">
    <property type="component" value="Unassembled WGS sequence"/>
</dbReference>
<evidence type="ECO:0000259" key="8">
    <source>
        <dbReference type="Pfam" id="PF22666"/>
    </source>
</evidence>
<feature type="domain" description="Beta-mannosidase-like galactose-binding" evidence="8">
    <location>
        <begin position="179"/>
        <end position="251"/>
    </location>
</feature>
<dbReference type="InterPro" id="IPR008979">
    <property type="entry name" value="Galactose-bd-like_sf"/>
</dbReference>
<evidence type="ECO:0000256" key="3">
    <source>
        <dbReference type="ARBA" id="ARBA00023295"/>
    </source>
</evidence>
<dbReference type="Pfam" id="PF16355">
    <property type="entry name" value="DUF4982"/>
    <property type="match status" value="1"/>
</dbReference>
<dbReference type="PANTHER" id="PTHR42732:SF1">
    <property type="entry name" value="BETA-MANNOSIDASE"/>
    <property type="match status" value="1"/>
</dbReference>
<evidence type="ECO:0000256" key="2">
    <source>
        <dbReference type="ARBA" id="ARBA00022801"/>
    </source>
</evidence>
<dbReference type="InterPro" id="IPR051913">
    <property type="entry name" value="GH2_Domain-Containing"/>
</dbReference>
<proteinExistence type="inferred from homology"/>
<evidence type="ECO:0000313" key="10">
    <source>
        <dbReference type="Proteomes" id="UP000244168"/>
    </source>
</evidence>
<evidence type="ECO:0000259" key="7">
    <source>
        <dbReference type="Pfam" id="PF18565"/>
    </source>
</evidence>
<name>A0A2T5J998_9SPHI</name>
<evidence type="ECO:0000259" key="5">
    <source>
        <dbReference type="Pfam" id="PF02836"/>
    </source>
</evidence>
<dbReference type="PRINTS" id="PR00132">
    <property type="entry name" value="GLHYDRLASE2"/>
</dbReference>
<dbReference type="InterPro" id="IPR032311">
    <property type="entry name" value="DUF4982"/>
</dbReference>
<accession>A0A2T5J998</accession>
<keyword evidence="10" id="KW-1185">Reference proteome</keyword>
<dbReference type="NCBIfam" id="NF041463">
    <property type="entry name" value="GalB"/>
    <property type="match status" value="1"/>
</dbReference>
<keyword evidence="2" id="KW-0378">Hydrolase</keyword>
<feature type="domain" description="Glycoside hydrolase family 2" evidence="7">
    <location>
        <begin position="814"/>
        <end position="916"/>
    </location>
</feature>
<dbReference type="SUPFAM" id="SSF49785">
    <property type="entry name" value="Galactose-binding domain-like"/>
    <property type="match status" value="1"/>
</dbReference>
<dbReference type="SUPFAM" id="SSF49303">
    <property type="entry name" value="beta-Galactosidase/glucuronidase domain"/>
    <property type="match status" value="1"/>
</dbReference>
<feature type="domain" description="Glycoside hydrolase family 2 immunoglobulin-like beta-sandwich" evidence="4">
    <location>
        <begin position="280"/>
        <end position="393"/>
    </location>
</feature>
<evidence type="ECO:0000259" key="6">
    <source>
        <dbReference type="Pfam" id="PF16355"/>
    </source>
</evidence>
<evidence type="ECO:0000313" key="9">
    <source>
        <dbReference type="EMBL" id="PTQ96653.1"/>
    </source>
</evidence>
<dbReference type="InterPro" id="IPR006101">
    <property type="entry name" value="Glyco_hydro_2"/>
</dbReference>
<dbReference type="Gene3D" id="2.60.120.260">
    <property type="entry name" value="Galactose-binding domain-like"/>
    <property type="match status" value="1"/>
</dbReference>
<dbReference type="GO" id="GO:0004553">
    <property type="term" value="F:hydrolase activity, hydrolyzing O-glycosyl compounds"/>
    <property type="evidence" value="ECO:0007669"/>
    <property type="project" value="InterPro"/>
</dbReference>
<dbReference type="InterPro" id="IPR040605">
    <property type="entry name" value="Glyco_hydro2_dom5"/>
</dbReference>
<dbReference type="Pfam" id="PF02836">
    <property type="entry name" value="Glyco_hydro_2_C"/>
    <property type="match status" value="1"/>
</dbReference>
<dbReference type="InterPro" id="IPR036156">
    <property type="entry name" value="Beta-gal/glucu_dom_sf"/>
</dbReference>
<dbReference type="InterPro" id="IPR048229">
    <property type="entry name" value="GalB-like"/>
</dbReference>
<dbReference type="InterPro" id="IPR054593">
    <property type="entry name" value="Beta-mannosidase-like_N2"/>
</dbReference>
<dbReference type="Pfam" id="PF00703">
    <property type="entry name" value="Glyco_hydro_2"/>
    <property type="match status" value="1"/>
</dbReference>
<dbReference type="InterPro" id="IPR017853">
    <property type="entry name" value="GH"/>
</dbReference>
<evidence type="ECO:0000259" key="4">
    <source>
        <dbReference type="Pfam" id="PF00703"/>
    </source>
</evidence>
<dbReference type="Gene3D" id="2.60.40.10">
    <property type="entry name" value="Immunoglobulins"/>
    <property type="match status" value="3"/>
</dbReference>
<dbReference type="PROSITE" id="PS00608">
    <property type="entry name" value="GLYCOSYL_HYDROL_F2_2"/>
    <property type="match status" value="1"/>
</dbReference>
<dbReference type="EMBL" id="QAOQ01000004">
    <property type="protein sequence ID" value="PTQ96653.1"/>
    <property type="molecule type" value="Genomic_DNA"/>
</dbReference>
<reference evidence="9 10" key="1">
    <citation type="submission" date="2018-04" db="EMBL/GenBank/DDBJ databases">
        <title>Genomic Encyclopedia of Archaeal and Bacterial Type Strains, Phase II (KMG-II): from individual species to whole genera.</title>
        <authorList>
            <person name="Goeker M."/>
        </authorList>
    </citation>
    <scope>NUCLEOTIDE SEQUENCE [LARGE SCALE GENOMIC DNA]</scope>
    <source>
        <strain evidence="9 10">DSM 26809</strain>
    </source>
</reference>
<dbReference type="InterPro" id="IPR023232">
    <property type="entry name" value="Glyco_hydro_2_AS"/>
</dbReference>
<sequence>MKFPKHQPIVLKQLRYVAMLTIALLALKNNGICQSVSVKPEATRQHISINNGWKFFRYPEGATPDSLIYDARPSFENRDGGPADARPTDAVSIKADAKVLKPWIMPSGNAFIRDPAKRYIRPKGNPGGQFPFVKGDFNDSNWQFVDLPHDWAIKGPFYTADNAIIGGGMGRLPVQGVAWYRKKLNISKADAGKAIYLEVEGAMSYAMVWLNGKLVGGWPYGYSSWQLDLSPYVIPGGDNQLAIRLDNPPASSRWYPGAGIYRNVWLNKQNKIHVSQWGTTVITKQLSPAAATVGLRVSVDNTSSKNQQVSIGTAIYLLGASGQKVGQPVARIKNMEVTISGNQADTINATATIPQPKLWGPRPTQKPNRYVAVTTVYQNGQPVDSYETPFGVREIRFDPNEGVFINGEHIYIKGVNQHHDLGALGTAFNRQAARRQLVELREMGCNAIRLAHNPPAPELLDLADEMGFMVIDEIFDDWETKKTPLDFHLIFHEWSEQDLRALARRDRNHPSVLMWSFGNEVGEQYTGEKGASVAKRLYRILKEEDSTRPSTAAMNYAKPDMPLPAVVDVIGLNYQGEGIRDADAYKGLKGISTPPLYPAFHSKFPDKVIISTENAAALSSRGEYYFPVFSGTSAPVKDGLGGDSKKHQVSAYELYSVDFGSSAEKVLATMYAHPYVAGGFVWSGWDYIGEPTPYYSSRSSYFGIIDLAGFKKDRFYLYQAAWRPELPMAHLLPHWNWPDRIGKIVPVHVFTSGDEGELFVNNISQGRKRLGKNEYRLRWDSVSYQPGKIKVVTYKNGKPWATDSLATAGPMFKLKLMIDSTGSDEPNKKLAFIKVCVTDQSGMVVPTANIPFSVSLTGDAEIIATDNGDATDMTSFAATKRNTFNGWGLIVLKAKPGQTAKTKVSVVSDGLKSDAISLKVKDGEFVE</sequence>
<keyword evidence="3" id="KW-0326">Glycosidase</keyword>
<dbReference type="PANTHER" id="PTHR42732">
    <property type="entry name" value="BETA-GALACTOSIDASE"/>
    <property type="match status" value="1"/>
</dbReference>
<feature type="domain" description="Glycoside hydrolase family 2 catalytic" evidence="5">
    <location>
        <begin position="402"/>
        <end position="555"/>
    </location>
</feature>
<dbReference type="InterPro" id="IPR006103">
    <property type="entry name" value="Glyco_hydro_2_cat"/>
</dbReference>
<dbReference type="Gene3D" id="3.20.20.80">
    <property type="entry name" value="Glycosidases"/>
    <property type="match status" value="1"/>
</dbReference>
<comment type="similarity">
    <text evidence="1">Belongs to the glycosyl hydrolase 2 family.</text>
</comment>
<gene>
    <name evidence="9" type="ORF">C8P68_104138</name>
</gene>
<dbReference type="InterPro" id="IPR006102">
    <property type="entry name" value="Ig-like_GH2"/>
</dbReference>
<dbReference type="Pfam" id="PF22666">
    <property type="entry name" value="Glyco_hydro_2_N2"/>
    <property type="match status" value="1"/>
</dbReference>
<dbReference type="Pfam" id="PF18565">
    <property type="entry name" value="Glyco_hydro2_C5"/>
    <property type="match status" value="1"/>
</dbReference>
<organism evidence="9 10">
    <name type="scientific">Mucilaginibacter yixingensis</name>
    <dbReference type="NCBI Taxonomy" id="1295612"/>
    <lineage>
        <taxon>Bacteria</taxon>
        <taxon>Pseudomonadati</taxon>
        <taxon>Bacteroidota</taxon>
        <taxon>Sphingobacteriia</taxon>
        <taxon>Sphingobacteriales</taxon>
        <taxon>Sphingobacteriaceae</taxon>
        <taxon>Mucilaginibacter</taxon>
    </lineage>
</organism>
<dbReference type="RefSeq" id="WP_211309807.1">
    <property type="nucleotide sequence ID" value="NZ_CP160205.1"/>
</dbReference>
<dbReference type="GO" id="GO:0005975">
    <property type="term" value="P:carbohydrate metabolic process"/>
    <property type="evidence" value="ECO:0007669"/>
    <property type="project" value="InterPro"/>
</dbReference>
<comment type="caution">
    <text evidence="9">The sequence shown here is derived from an EMBL/GenBank/DDBJ whole genome shotgun (WGS) entry which is preliminary data.</text>
</comment>
<protein>
    <submittedName>
        <fullName evidence="9">Beta-galactosidase</fullName>
    </submittedName>
</protein>